<accession>A2EK00</accession>
<feature type="transmembrane region" description="Helical" evidence="1">
    <location>
        <begin position="204"/>
        <end position="224"/>
    </location>
</feature>
<dbReference type="InParanoid" id="A2EK00"/>
<keyword evidence="1" id="KW-0812">Transmembrane</keyword>
<dbReference type="AlphaFoldDB" id="A2EK00"/>
<protein>
    <recommendedName>
        <fullName evidence="4">Mannosyltransferase</fullName>
    </recommendedName>
</protein>
<feature type="transmembrane region" description="Helical" evidence="1">
    <location>
        <begin position="106"/>
        <end position="126"/>
    </location>
</feature>
<feature type="transmembrane region" description="Helical" evidence="1">
    <location>
        <begin position="79"/>
        <end position="100"/>
    </location>
</feature>
<keyword evidence="1" id="KW-1133">Transmembrane helix</keyword>
<dbReference type="OrthoDB" id="10263533at2759"/>
<organism evidence="2 3">
    <name type="scientific">Trichomonas vaginalis (strain ATCC PRA-98 / G3)</name>
    <dbReference type="NCBI Taxonomy" id="412133"/>
    <lineage>
        <taxon>Eukaryota</taxon>
        <taxon>Metamonada</taxon>
        <taxon>Parabasalia</taxon>
        <taxon>Trichomonadida</taxon>
        <taxon>Trichomonadidae</taxon>
        <taxon>Trichomonas</taxon>
    </lineage>
</organism>
<evidence type="ECO:0000313" key="3">
    <source>
        <dbReference type="Proteomes" id="UP000001542"/>
    </source>
</evidence>
<feature type="transmembrane region" description="Helical" evidence="1">
    <location>
        <begin position="345"/>
        <end position="363"/>
    </location>
</feature>
<reference evidence="2" key="2">
    <citation type="journal article" date="2007" name="Science">
        <title>Draft genome sequence of the sexually transmitted pathogen Trichomonas vaginalis.</title>
        <authorList>
            <person name="Carlton J.M."/>
            <person name="Hirt R.P."/>
            <person name="Silva J.C."/>
            <person name="Delcher A.L."/>
            <person name="Schatz M."/>
            <person name="Zhao Q."/>
            <person name="Wortman J.R."/>
            <person name="Bidwell S.L."/>
            <person name="Alsmark U.C.M."/>
            <person name="Besteiro S."/>
            <person name="Sicheritz-Ponten T."/>
            <person name="Noel C.J."/>
            <person name="Dacks J.B."/>
            <person name="Foster P.G."/>
            <person name="Simillion C."/>
            <person name="Van de Peer Y."/>
            <person name="Miranda-Saavedra D."/>
            <person name="Barton G.J."/>
            <person name="Westrop G.D."/>
            <person name="Mueller S."/>
            <person name="Dessi D."/>
            <person name="Fiori P.L."/>
            <person name="Ren Q."/>
            <person name="Paulsen I."/>
            <person name="Zhang H."/>
            <person name="Bastida-Corcuera F.D."/>
            <person name="Simoes-Barbosa A."/>
            <person name="Brown M.T."/>
            <person name="Hayes R.D."/>
            <person name="Mukherjee M."/>
            <person name="Okumura C.Y."/>
            <person name="Schneider R."/>
            <person name="Smith A.J."/>
            <person name="Vanacova S."/>
            <person name="Villalvazo M."/>
            <person name="Haas B.J."/>
            <person name="Pertea M."/>
            <person name="Feldblyum T.V."/>
            <person name="Utterback T.R."/>
            <person name="Shu C.L."/>
            <person name="Osoegawa K."/>
            <person name="de Jong P.J."/>
            <person name="Hrdy I."/>
            <person name="Horvathova L."/>
            <person name="Zubacova Z."/>
            <person name="Dolezal P."/>
            <person name="Malik S.B."/>
            <person name="Logsdon J.M. Jr."/>
            <person name="Henze K."/>
            <person name="Gupta A."/>
            <person name="Wang C.C."/>
            <person name="Dunne R.L."/>
            <person name="Upcroft J.A."/>
            <person name="Upcroft P."/>
            <person name="White O."/>
            <person name="Salzberg S.L."/>
            <person name="Tang P."/>
            <person name="Chiu C.-H."/>
            <person name="Lee Y.-S."/>
            <person name="Embley T.M."/>
            <person name="Coombs G.H."/>
            <person name="Mottram J.C."/>
            <person name="Tachezy J."/>
            <person name="Fraser-Liggett C.M."/>
            <person name="Johnson P.J."/>
        </authorList>
    </citation>
    <scope>NUCLEOTIDE SEQUENCE [LARGE SCALE GENOMIC DNA]</scope>
    <source>
        <strain evidence="2">G3</strain>
    </source>
</reference>
<proteinExistence type="predicted"/>
<feature type="transmembrane region" description="Helical" evidence="1">
    <location>
        <begin position="164"/>
        <end position="184"/>
    </location>
</feature>
<dbReference type="EMBL" id="DS113410">
    <property type="protein sequence ID" value="EAY06984.1"/>
    <property type="molecule type" value="Genomic_DNA"/>
</dbReference>
<feature type="transmembrane region" description="Helical" evidence="1">
    <location>
        <begin position="236"/>
        <end position="255"/>
    </location>
</feature>
<dbReference type="VEuPathDB" id="TrichDB:TVAGG3_0974550"/>
<dbReference type="RefSeq" id="XP_001319207.1">
    <property type="nucleotide sequence ID" value="XM_001319172.1"/>
</dbReference>
<feature type="transmembrane region" description="Helical" evidence="1">
    <location>
        <begin position="375"/>
        <end position="395"/>
    </location>
</feature>
<evidence type="ECO:0000313" key="2">
    <source>
        <dbReference type="EMBL" id="EAY06984.1"/>
    </source>
</evidence>
<keyword evidence="1" id="KW-0472">Membrane</keyword>
<gene>
    <name evidence="2" type="ORF">TVAG_174530</name>
</gene>
<feature type="transmembrane region" description="Helical" evidence="1">
    <location>
        <begin position="290"/>
        <end position="312"/>
    </location>
</feature>
<evidence type="ECO:0000256" key="1">
    <source>
        <dbReference type="SAM" id="Phobius"/>
    </source>
</evidence>
<dbReference type="VEuPathDB" id="TrichDB:TVAG_174530"/>
<sequence length="525" mass="60122">MYLSMFENNAYSKGSGYSDLGFHLNIITSIAHGFNHKRHDFMTVESPIFSGVQLVYPIIPNFYSAFLISTGHCSIRYSLLIPSTLVGWSFIISLYSLSLYFTRSHFAATLSVIIYFNLGGLGFMVLKDEKCRKYGYWDLVFNWCNNNPQYWFHPLTHIIIPQRASLFVFPLIYWAYLSILLAILKKNHKLMALAGLLTALMPQVQLHAYLSIAEWSILFCLLKLIEGEWKNFKSYFIIWSVYGITAIPLAIPQILPYLKRVGELQGQFMQYNPIWLSKDFKIGDSFFKPIILWINSLGAFIVISLVIGLFYLNRYQISVYLPNIIIFIIANLILYQPWAADNTKIFYTGWIPFAVPVVANFMSKLVNLKFSIPKFISCFVLFCILLILLTISGLLTTITTMQYPTCIYHKEAGSFDFGLWVAENTPVKAIFSMEGGPGNPIPAIAGRQMYCGYGGWIYTHGLPMDRYWEIVSTGRDPSNFSFYDNNGIMYAGNIASTQYSFDTPLYGWSKVFDAESNVLYRRSQI</sequence>
<feature type="transmembrane region" description="Helical" evidence="1">
    <location>
        <begin position="48"/>
        <end position="67"/>
    </location>
</feature>
<reference evidence="2" key="1">
    <citation type="submission" date="2006-10" db="EMBL/GenBank/DDBJ databases">
        <authorList>
            <person name="Amadeo P."/>
            <person name="Zhao Q."/>
            <person name="Wortman J."/>
            <person name="Fraser-Liggett C."/>
            <person name="Carlton J."/>
        </authorList>
    </citation>
    <scope>NUCLEOTIDE SEQUENCE</scope>
    <source>
        <strain evidence="2">G3</strain>
    </source>
</reference>
<dbReference type="KEGG" id="tva:4764864"/>
<name>A2EK00_TRIV3</name>
<evidence type="ECO:0008006" key="4">
    <source>
        <dbReference type="Google" id="ProtNLM"/>
    </source>
</evidence>
<keyword evidence="3" id="KW-1185">Reference proteome</keyword>
<feature type="transmembrane region" description="Helical" evidence="1">
    <location>
        <begin position="319"/>
        <end position="339"/>
    </location>
</feature>
<dbReference type="Proteomes" id="UP000001542">
    <property type="component" value="Unassembled WGS sequence"/>
</dbReference>